<reference evidence="2 3" key="1">
    <citation type="journal article" date="2019" name="Int. J. Syst. Evol. Microbiol.">
        <title>The Global Catalogue of Microorganisms (GCM) 10K type strain sequencing project: providing services to taxonomists for standard genome sequencing and annotation.</title>
        <authorList>
            <consortium name="The Broad Institute Genomics Platform"/>
            <consortium name="The Broad Institute Genome Sequencing Center for Infectious Disease"/>
            <person name="Wu L."/>
            <person name="Ma J."/>
        </authorList>
    </citation>
    <scope>NUCLEOTIDE SEQUENCE [LARGE SCALE GENOMIC DNA]</scope>
    <source>
        <strain evidence="2 3">JCM 15592</strain>
    </source>
</reference>
<keyword evidence="3" id="KW-1185">Reference proteome</keyword>
<dbReference type="EMBL" id="BAAAPO010000041">
    <property type="protein sequence ID" value="GAA1800687.1"/>
    <property type="molecule type" value="Genomic_DNA"/>
</dbReference>
<dbReference type="SUPFAM" id="SSF53098">
    <property type="entry name" value="Ribonuclease H-like"/>
    <property type="match status" value="1"/>
</dbReference>
<evidence type="ECO:0000313" key="3">
    <source>
        <dbReference type="Proteomes" id="UP001499938"/>
    </source>
</evidence>
<gene>
    <name evidence="2" type="ORF">GCM10009811_25570</name>
</gene>
<protein>
    <recommendedName>
        <fullName evidence="4">Transposase</fullName>
    </recommendedName>
</protein>
<evidence type="ECO:0000256" key="1">
    <source>
        <dbReference type="SAM" id="MobiDB-lite"/>
    </source>
</evidence>
<comment type="caution">
    <text evidence="2">The sequence shown here is derived from an EMBL/GenBank/DDBJ whole genome shotgun (WGS) entry which is preliminary data.</text>
</comment>
<dbReference type="InterPro" id="IPR012337">
    <property type="entry name" value="RNaseH-like_sf"/>
</dbReference>
<accession>A0ABN2LVU3</accession>
<sequence length="138" mass="15101">MMDAVRMATATRAREGRPLVRDRLIHHSDAGSQYTSIRLTEHLLTEGILPSIGTVGDAYDNALAETNMGLYKSECIETDVFHDGPYRSLADVEHATAAWSPGTTMSASTALSVWFHPSSTKPLTTPPTRPPRRARNPP</sequence>
<name>A0ABN2LVU3_9MICO</name>
<evidence type="ECO:0008006" key="4">
    <source>
        <dbReference type="Google" id="ProtNLM"/>
    </source>
</evidence>
<dbReference type="Proteomes" id="UP001499938">
    <property type="component" value="Unassembled WGS sequence"/>
</dbReference>
<dbReference type="InterPro" id="IPR050900">
    <property type="entry name" value="Transposase_IS3/IS150/IS904"/>
</dbReference>
<dbReference type="PANTHER" id="PTHR46889:SF4">
    <property type="entry name" value="TRANSPOSASE INSO FOR INSERTION SEQUENCE ELEMENT IS911B-RELATED"/>
    <property type="match status" value="1"/>
</dbReference>
<evidence type="ECO:0000313" key="2">
    <source>
        <dbReference type="EMBL" id="GAA1800687.1"/>
    </source>
</evidence>
<proteinExistence type="predicted"/>
<organism evidence="2 3">
    <name type="scientific">Nostocoides veronense</name>
    <dbReference type="NCBI Taxonomy" id="330836"/>
    <lineage>
        <taxon>Bacteria</taxon>
        <taxon>Bacillati</taxon>
        <taxon>Actinomycetota</taxon>
        <taxon>Actinomycetes</taxon>
        <taxon>Micrococcales</taxon>
        <taxon>Intrasporangiaceae</taxon>
        <taxon>Nostocoides</taxon>
    </lineage>
</organism>
<dbReference type="PANTHER" id="PTHR46889">
    <property type="entry name" value="TRANSPOSASE INSF FOR INSERTION SEQUENCE IS3B-RELATED"/>
    <property type="match status" value="1"/>
</dbReference>
<feature type="region of interest" description="Disordered" evidence="1">
    <location>
        <begin position="117"/>
        <end position="138"/>
    </location>
</feature>